<dbReference type="PROSITE" id="PS50977">
    <property type="entry name" value="HTH_TETR_2"/>
    <property type="match status" value="1"/>
</dbReference>
<keyword evidence="7" id="KW-1185">Reference proteome</keyword>
<dbReference type="Pfam" id="PF00440">
    <property type="entry name" value="TetR_N"/>
    <property type="match status" value="1"/>
</dbReference>
<dbReference type="Proteomes" id="UP000465241">
    <property type="component" value="Unassembled WGS sequence"/>
</dbReference>
<feature type="DNA-binding region" description="H-T-H motif" evidence="4">
    <location>
        <begin position="98"/>
        <end position="117"/>
    </location>
</feature>
<dbReference type="SUPFAM" id="SSF46689">
    <property type="entry name" value="Homeodomain-like"/>
    <property type="match status" value="1"/>
</dbReference>
<dbReference type="InterPro" id="IPR001647">
    <property type="entry name" value="HTH_TetR"/>
</dbReference>
<feature type="domain" description="HTH tetR-type" evidence="5">
    <location>
        <begin position="75"/>
        <end position="135"/>
    </location>
</feature>
<accession>A0A7I9WDT5</accession>
<keyword evidence="3" id="KW-0804">Transcription</keyword>
<dbReference type="PANTHER" id="PTHR30055">
    <property type="entry name" value="HTH-TYPE TRANSCRIPTIONAL REGULATOR RUTR"/>
    <property type="match status" value="1"/>
</dbReference>
<dbReference type="Gene3D" id="1.10.10.60">
    <property type="entry name" value="Homeodomain-like"/>
    <property type="match status" value="1"/>
</dbReference>
<evidence type="ECO:0000259" key="5">
    <source>
        <dbReference type="PROSITE" id="PS50977"/>
    </source>
</evidence>
<name>A0A7I9WDT5_9MYCO</name>
<keyword evidence="2 4" id="KW-0238">DNA-binding</keyword>
<sequence>MSHLPPCTLKTVALPLTLPRSVYNVNAGTVGSPTPAGCRCLEVTEIDTQGPDRQQTIGAAGAVAVAAADEQTAPRLTRDSILDAAIGFLDEHGLEKLTMRRLGAACGVEAMALYRYVHSRGDLLTGIVDHILDQLYTDQLAARRHEDGWQDYLLRLAHGVRDIALHHPQVFPLVATAAPEAPWVRPPLRSLRWMESFLDTLISYGFTDSAAVTAYRTYTSFLVGQLLQEVSARGAELHPDEALLEDADRTTPAIDLSDYPHLQRLESALSEDHSTAEFEEMLEAVLDRLELLTARS</sequence>
<dbReference type="GO" id="GO:0003700">
    <property type="term" value="F:DNA-binding transcription factor activity"/>
    <property type="evidence" value="ECO:0007669"/>
    <property type="project" value="TreeGrafter"/>
</dbReference>
<evidence type="ECO:0000313" key="6">
    <source>
        <dbReference type="EMBL" id="GFG55891.1"/>
    </source>
</evidence>
<evidence type="ECO:0000256" key="1">
    <source>
        <dbReference type="ARBA" id="ARBA00023015"/>
    </source>
</evidence>
<organism evidence="6 7">
    <name type="scientific">Mycolicibacterium murale</name>
    <dbReference type="NCBI Taxonomy" id="182220"/>
    <lineage>
        <taxon>Bacteria</taxon>
        <taxon>Bacillati</taxon>
        <taxon>Actinomycetota</taxon>
        <taxon>Actinomycetes</taxon>
        <taxon>Mycobacteriales</taxon>
        <taxon>Mycobacteriaceae</taxon>
        <taxon>Mycolicibacterium</taxon>
    </lineage>
</organism>
<dbReference type="PANTHER" id="PTHR30055:SF151">
    <property type="entry name" value="TRANSCRIPTIONAL REGULATORY PROTEIN"/>
    <property type="match status" value="1"/>
</dbReference>
<evidence type="ECO:0000256" key="3">
    <source>
        <dbReference type="ARBA" id="ARBA00023163"/>
    </source>
</evidence>
<protein>
    <submittedName>
        <fullName evidence="6">Putative transcriptional regulator, TetR family protein</fullName>
    </submittedName>
</protein>
<keyword evidence="1" id="KW-0805">Transcription regulation</keyword>
<reference evidence="6 7" key="1">
    <citation type="journal article" date="2019" name="Emerg. Microbes Infect.">
        <title>Comprehensive subspecies identification of 175 nontuberculous mycobacteria species based on 7547 genomic profiles.</title>
        <authorList>
            <person name="Matsumoto Y."/>
            <person name="Kinjo T."/>
            <person name="Motooka D."/>
            <person name="Nabeya D."/>
            <person name="Jung N."/>
            <person name="Uechi K."/>
            <person name="Horii T."/>
            <person name="Iida T."/>
            <person name="Fujita J."/>
            <person name="Nakamura S."/>
        </authorList>
    </citation>
    <scope>NUCLEOTIDE SEQUENCE [LARGE SCALE GENOMIC DNA]</scope>
    <source>
        <strain evidence="6 7">JCM 13392</strain>
    </source>
</reference>
<dbReference type="GO" id="GO:0045892">
    <property type="term" value="P:negative regulation of DNA-templated transcription"/>
    <property type="evidence" value="ECO:0007669"/>
    <property type="project" value="InterPro"/>
</dbReference>
<evidence type="ECO:0000256" key="2">
    <source>
        <dbReference type="ARBA" id="ARBA00023125"/>
    </source>
</evidence>
<evidence type="ECO:0000313" key="7">
    <source>
        <dbReference type="Proteomes" id="UP000465241"/>
    </source>
</evidence>
<dbReference type="InterPro" id="IPR009057">
    <property type="entry name" value="Homeodomain-like_sf"/>
</dbReference>
<dbReference type="InterPro" id="IPR050109">
    <property type="entry name" value="HTH-type_TetR-like_transc_reg"/>
</dbReference>
<dbReference type="InterPro" id="IPR036271">
    <property type="entry name" value="Tet_transcr_reg_TetR-rel_C_sf"/>
</dbReference>
<dbReference type="EMBL" id="BLKT01000001">
    <property type="protein sequence ID" value="GFG55891.1"/>
    <property type="molecule type" value="Genomic_DNA"/>
</dbReference>
<dbReference type="InterPro" id="IPR004111">
    <property type="entry name" value="Repressor_TetR_C"/>
</dbReference>
<dbReference type="AlphaFoldDB" id="A0A7I9WDT5"/>
<evidence type="ECO:0000256" key="4">
    <source>
        <dbReference type="PROSITE-ProRule" id="PRU00335"/>
    </source>
</evidence>
<gene>
    <name evidence="6" type="ORF">MMUR_00270</name>
</gene>
<dbReference type="SUPFAM" id="SSF48498">
    <property type="entry name" value="Tetracyclin repressor-like, C-terminal domain"/>
    <property type="match status" value="1"/>
</dbReference>
<comment type="caution">
    <text evidence="6">The sequence shown here is derived from an EMBL/GenBank/DDBJ whole genome shotgun (WGS) entry which is preliminary data.</text>
</comment>
<proteinExistence type="predicted"/>
<dbReference type="GO" id="GO:0000976">
    <property type="term" value="F:transcription cis-regulatory region binding"/>
    <property type="evidence" value="ECO:0007669"/>
    <property type="project" value="TreeGrafter"/>
</dbReference>
<dbReference type="Pfam" id="PF02909">
    <property type="entry name" value="TetR_C_1"/>
    <property type="match status" value="1"/>
</dbReference>
<dbReference type="Gene3D" id="1.10.357.10">
    <property type="entry name" value="Tetracycline Repressor, domain 2"/>
    <property type="match status" value="1"/>
</dbReference>